<dbReference type="EMBL" id="JBEPMB010000002">
    <property type="protein sequence ID" value="MET3613691.1"/>
    <property type="molecule type" value="Genomic_DNA"/>
</dbReference>
<feature type="transmembrane region" description="Helical" evidence="1">
    <location>
        <begin position="21"/>
        <end position="48"/>
    </location>
</feature>
<keyword evidence="1" id="KW-0812">Transmembrane</keyword>
<keyword evidence="1" id="KW-1133">Transmembrane helix</keyword>
<gene>
    <name evidence="3" type="ORF">ABID16_002020</name>
</gene>
<evidence type="ECO:0000313" key="3">
    <source>
        <dbReference type="EMBL" id="MET3613691.1"/>
    </source>
</evidence>
<keyword evidence="4" id="KW-1185">Reference proteome</keyword>
<dbReference type="Pfam" id="PF07811">
    <property type="entry name" value="TadE"/>
    <property type="match status" value="1"/>
</dbReference>
<keyword evidence="1" id="KW-0472">Membrane</keyword>
<accession>A0ABV2J021</accession>
<evidence type="ECO:0000256" key="1">
    <source>
        <dbReference type="SAM" id="Phobius"/>
    </source>
</evidence>
<reference evidence="3 4" key="1">
    <citation type="submission" date="2024-06" db="EMBL/GenBank/DDBJ databases">
        <title>Genomic Encyclopedia of Type Strains, Phase IV (KMG-IV): sequencing the most valuable type-strain genomes for metagenomic binning, comparative biology and taxonomic classification.</title>
        <authorList>
            <person name="Goeker M."/>
        </authorList>
    </citation>
    <scope>NUCLEOTIDE SEQUENCE [LARGE SCALE GENOMIC DNA]</scope>
    <source>
        <strain evidence="3 4">DSM 29780</strain>
    </source>
</reference>
<dbReference type="InterPro" id="IPR012495">
    <property type="entry name" value="TadE-like_dom"/>
</dbReference>
<organism evidence="3 4">
    <name type="scientific">Rhizobium aquaticum</name>
    <dbReference type="NCBI Taxonomy" id="1549636"/>
    <lineage>
        <taxon>Bacteria</taxon>
        <taxon>Pseudomonadati</taxon>
        <taxon>Pseudomonadota</taxon>
        <taxon>Alphaproteobacteria</taxon>
        <taxon>Hyphomicrobiales</taxon>
        <taxon>Rhizobiaceae</taxon>
        <taxon>Rhizobium/Agrobacterium group</taxon>
        <taxon>Rhizobium</taxon>
    </lineage>
</organism>
<dbReference type="Proteomes" id="UP001549047">
    <property type="component" value="Unassembled WGS sequence"/>
</dbReference>
<evidence type="ECO:0000313" key="4">
    <source>
        <dbReference type="Proteomes" id="UP001549047"/>
    </source>
</evidence>
<dbReference type="RefSeq" id="WP_354556212.1">
    <property type="nucleotide sequence ID" value="NZ_JBEPMB010000002.1"/>
</dbReference>
<evidence type="ECO:0000259" key="2">
    <source>
        <dbReference type="Pfam" id="PF07811"/>
    </source>
</evidence>
<feature type="domain" description="TadE-like" evidence="2">
    <location>
        <begin position="20"/>
        <end position="61"/>
    </location>
</feature>
<protein>
    <submittedName>
        <fullName evidence="3">Flp pilus assembly protein TadG</fullName>
    </submittedName>
</protein>
<proteinExistence type="predicted"/>
<sequence length="179" mass="18799">MTSAARAFRIAHRLTRHRAGAAAVEFAVVFPLMLMIFAATVDLGFAYYQKSRIGSAISAAAYYAVRNGNTLSAATAPVMQATLQSIVRSTLGTSSSITVSVLINNSTNPLDASNYFCVAGYPPVYTSTGLTPASCSGNVTSGKFVTIHVTEQLQPLILPPGFLAGIYGLDRSVVARVTS</sequence>
<comment type="caution">
    <text evidence="3">The sequence shown here is derived from an EMBL/GenBank/DDBJ whole genome shotgun (WGS) entry which is preliminary data.</text>
</comment>
<name>A0ABV2J021_9HYPH</name>